<dbReference type="Gene3D" id="1.20.120.1770">
    <property type="match status" value="1"/>
</dbReference>
<sequence>MKMYTLLCIACIIWTVDSYGNGMVPESCTDMVPRHPGNAQTTSSPYTVTSNMTSYKAGDAIKVTLQASSTAFIGFMLQAREVGGSVPVGSFTVTNTGTQRLNCNGVSNSAVTHTSAASKTNVQALWTAPSSGSLKDIEFRATFVQRTNTYWVQVKSSKVIFSGQPGPNTTAVVQPSTSVGVSSSGCGSTKVCFSEPSGCDPAADAGCHFMAVSTSPAASTMQLELSGPSDGYIATGFSDDQEMGNDDIYICGLNSNSAVQVQHAYSTGRSAPEILSLENVTDIKTSVLNGIISCSFTSQNPIKTQRSLSSSPYYLMFVYGPSNNGQIQIHTETYVSGKSLDITSPQTVSPSLPSIIKAHGALMLIAWMTTGSLGMLIARYMKSATRGTTCCNKDLWFLAHVFLMALSVAATIIAFILIFSYAGDWAGGAHPVLGCLVMILAFVQPFAALFRCTPDHKWRYIFNWTHALNALTIKVLAVGAIFTGLALIDTTADMWIQKVMGGFVGWEVLLFILQHANFKRSQNDGERASQVVKVEVGLLILFLIGNLTFLVAILVGIGMS</sequence>
<feature type="domain" description="Reelin" evidence="15">
    <location>
        <begin position="9"/>
        <end position="175"/>
    </location>
</feature>
<dbReference type="PANTHER" id="PTHR45828">
    <property type="entry name" value="CYTOCHROME B561/FERRIC REDUCTASE TRANSMEMBRANE"/>
    <property type="match status" value="1"/>
</dbReference>
<dbReference type="Proteomes" id="UP001044222">
    <property type="component" value="Unassembled WGS sequence"/>
</dbReference>
<dbReference type="FunFam" id="2.60.40.4060:FF:000003">
    <property type="entry name" value="Ferric chelate reductase 1"/>
    <property type="match status" value="1"/>
</dbReference>
<dbReference type="Pfam" id="PF03351">
    <property type="entry name" value="DOMON"/>
    <property type="match status" value="1"/>
</dbReference>
<dbReference type="SMART" id="SM00665">
    <property type="entry name" value="B561"/>
    <property type="match status" value="1"/>
</dbReference>
<keyword evidence="17" id="KW-1185">Reference proteome</keyword>
<gene>
    <name evidence="16" type="ORF">ANANG_G00083790</name>
</gene>
<dbReference type="InterPro" id="IPR006593">
    <property type="entry name" value="Cyt_b561/ferric_Rdtase_TM"/>
</dbReference>
<dbReference type="EMBL" id="JAFIRN010000004">
    <property type="protein sequence ID" value="KAG5850563.1"/>
    <property type="molecule type" value="Genomic_DNA"/>
</dbReference>
<evidence type="ECO:0000256" key="4">
    <source>
        <dbReference type="ARBA" id="ARBA00022448"/>
    </source>
</evidence>
<dbReference type="GO" id="GO:0016020">
    <property type="term" value="C:membrane"/>
    <property type="evidence" value="ECO:0007669"/>
    <property type="project" value="UniProtKB-SubCell"/>
</dbReference>
<comment type="caution">
    <text evidence="16">The sequence shown here is derived from an EMBL/GenBank/DDBJ whole genome shotgun (WGS) entry which is preliminary data.</text>
</comment>
<keyword evidence="5 11" id="KW-0812">Transmembrane</keyword>
<dbReference type="AlphaFoldDB" id="A0A9D3MMQ0"/>
<protein>
    <submittedName>
        <fullName evidence="16">Uncharacterized protein</fullName>
    </submittedName>
</protein>
<keyword evidence="7 11" id="KW-1133">Transmembrane helix</keyword>
<keyword evidence="4" id="KW-0813">Transport</keyword>
<feature type="signal peptide" evidence="12">
    <location>
        <begin position="1"/>
        <end position="18"/>
    </location>
</feature>
<evidence type="ECO:0000256" key="8">
    <source>
        <dbReference type="ARBA" id="ARBA00023004"/>
    </source>
</evidence>
<feature type="domain" description="DOMON" evidence="13">
    <location>
        <begin position="206"/>
        <end position="320"/>
    </location>
</feature>
<feature type="transmembrane region" description="Helical" evidence="11">
    <location>
        <begin position="397"/>
        <end position="422"/>
    </location>
</feature>
<dbReference type="Pfam" id="PF03188">
    <property type="entry name" value="Cytochrom_B561"/>
    <property type="match status" value="1"/>
</dbReference>
<evidence type="ECO:0000313" key="17">
    <source>
        <dbReference type="Proteomes" id="UP001044222"/>
    </source>
</evidence>
<evidence type="ECO:0000259" key="13">
    <source>
        <dbReference type="PROSITE" id="PS50836"/>
    </source>
</evidence>
<dbReference type="Gene3D" id="2.60.40.4060">
    <property type="entry name" value="Reeler domain"/>
    <property type="match status" value="1"/>
</dbReference>
<evidence type="ECO:0000313" key="16">
    <source>
        <dbReference type="EMBL" id="KAG5850563.1"/>
    </source>
</evidence>
<evidence type="ECO:0000256" key="3">
    <source>
        <dbReference type="ARBA" id="ARBA00009195"/>
    </source>
</evidence>
<dbReference type="CDD" id="cd09628">
    <property type="entry name" value="DOMON_SDR_2_like"/>
    <property type="match status" value="1"/>
</dbReference>
<dbReference type="PANTHER" id="PTHR45828:SF44">
    <property type="entry name" value="FERRIC-CHELATE REDUCTASE 1-RELATED"/>
    <property type="match status" value="1"/>
</dbReference>
<dbReference type="CDD" id="cd08544">
    <property type="entry name" value="Reeler"/>
    <property type="match status" value="1"/>
</dbReference>
<dbReference type="PROSITE" id="PS51019">
    <property type="entry name" value="REELIN"/>
    <property type="match status" value="1"/>
</dbReference>
<dbReference type="Pfam" id="PF02014">
    <property type="entry name" value="Reeler"/>
    <property type="match status" value="1"/>
</dbReference>
<keyword evidence="12" id="KW-0732">Signal</keyword>
<feature type="transmembrane region" description="Helical" evidence="11">
    <location>
        <begin position="358"/>
        <end position="377"/>
    </location>
</feature>
<dbReference type="InterPro" id="IPR002861">
    <property type="entry name" value="Reeler_dom"/>
</dbReference>
<comment type="subcellular location">
    <subcellularLocation>
        <location evidence="2">Membrane</location>
        <topology evidence="2">Multi-pass membrane protein</topology>
    </subcellularLocation>
</comment>
<evidence type="ECO:0000259" key="15">
    <source>
        <dbReference type="PROSITE" id="PS51019"/>
    </source>
</evidence>
<comment type="cofactor">
    <cofactor evidence="1">
        <name>heme b</name>
        <dbReference type="ChEBI" id="CHEBI:60344"/>
    </cofactor>
</comment>
<keyword evidence="6" id="KW-0249">Electron transport</keyword>
<dbReference type="PROSITE" id="PS50939">
    <property type="entry name" value="CYTOCHROME_B561"/>
    <property type="match status" value="1"/>
</dbReference>
<accession>A0A9D3MMQ0</accession>
<feature type="transmembrane region" description="Helical" evidence="11">
    <location>
        <begin position="494"/>
        <end position="513"/>
    </location>
</feature>
<evidence type="ECO:0000256" key="6">
    <source>
        <dbReference type="ARBA" id="ARBA00022982"/>
    </source>
</evidence>
<dbReference type="InterPro" id="IPR042307">
    <property type="entry name" value="Reeler_sf"/>
</dbReference>
<evidence type="ECO:0000256" key="7">
    <source>
        <dbReference type="ARBA" id="ARBA00022989"/>
    </source>
</evidence>
<feature type="chain" id="PRO_5038976201" evidence="12">
    <location>
        <begin position="19"/>
        <end position="560"/>
    </location>
</feature>
<proteinExistence type="inferred from homology"/>
<evidence type="ECO:0000256" key="5">
    <source>
        <dbReference type="ARBA" id="ARBA00022692"/>
    </source>
</evidence>
<evidence type="ECO:0000256" key="12">
    <source>
        <dbReference type="SAM" id="SignalP"/>
    </source>
</evidence>
<keyword evidence="9 11" id="KW-0472">Membrane</keyword>
<dbReference type="InterPro" id="IPR051237">
    <property type="entry name" value="Ferric-chelate_Red/DefProt"/>
</dbReference>
<dbReference type="InterPro" id="IPR005018">
    <property type="entry name" value="DOMON_domain"/>
</dbReference>
<feature type="transmembrane region" description="Helical" evidence="11">
    <location>
        <begin position="471"/>
        <end position="488"/>
    </location>
</feature>
<keyword evidence="8" id="KW-0408">Iron</keyword>
<name>A0A9D3MMQ0_ANGAN</name>
<evidence type="ECO:0000256" key="10">
    <source>
        <dbReference type="ARBA" id="ARBA00023180"/>
    </source>
</evidence>
<evidence type="ECO:0000259" key="14">
    <source>
        <dbReference type="PROSITE" id="PS50939"/>
    </source>
</evidence>
<keyword evidence="10" id="KW-0325">Glycoprotein</keyword>
<feature type="transmembrane region" description="Helical" evidence="11">
    <location>
        <begin position="534"/>
        <end position="557"/>
    </location>
</feature>
<dbReference type="SMART" id="SM00664">
    <property type="entry name" value="DoH"/>
    <property type="match status" value="1"/>
</dbReference>
<evidence type="ECO:0000256" key="2">
    <source>
        <dbReference type="ARBA" id="ARBA00004141"/>
    </source>
</evidence>
<evidence type="ECO:0000256" key="11">
    <source>
        <dbReference type="SAM" id="Phobius"/>
    </source>
</evidence>
<comment type="similarity">
    <text evidence="3">Belongs to the FRRS1 family.</text>
</comment>
<evidence type="ECO:0000256" key="1">
    <source>
        <dbReference type="ARBA" id="ARBA00001970"/>
    </source>
</evidence>
<dbReference type="CDD" id="cd08760">
    <property type="entry name" value="Cyt_b561_FRRS1_like"/>
    <property type="match status" value="1"/>
</dbReference>
<dbReference type="PROSITE" id="PS50836">
    <property type="entry name" value="DOMON"/>
    <property type="match status" value="1"/>
</dbReference>
<evidence type="ECO:0000256" key="9">
    <source>
        <dbReference type="ARBA" id="ARBA00023136"/>
    </source>
</evidence>
<organism evidence="16 17">
    <name type="scientific">Anguilla anguilla</name>
    <name type="common">European freshwater eel</name>
    <name type="synonym">Muraena anguilla</name>
    <dbReference type="NCBI Taxonomy" id="7936"/>
    <lineage>
        <taxon>Eukaryota</taxon>
        <taxon>Metazoa</taxon>
        <taxon>Chordata</taxon>
        <taxon>Craniata</taxon>
        <taxon>Vertebrata</taxon>
        <taxon>Euteleostomi</taxon>
        <taxon>Actinopterygii</taxon>
        <taxon>Neopterygii</taxon>
        <taxon>Teleostei</taxon>
        <taxon>Anguilliformes</taxon>
        <taxon>Anguillidae</taxon>
        <taxon>Anguilla</taxon>
    </lineage>
</organism>
<reference evidence="16" key="1">
    <citation type="submission" date="2021-01" db="EMBL/GenBank/DDBJ databases">
        <title>A chromosome-scale assembly of European eel, Anguilla anguilla.</title>
        <authorList>
            <person name="Henkel C."/>
            <person name="Jong-Raadsen S.A."/>
            <person name="Dufour S."/>
            <person name="Weltzien F.-A."/>
            <person name="Palstra A.P."/>
            <person name="Pelster B."/>
            <person name="Spaink H.P."/>
            <person name="Van Den Thillart G.E."/>
            <person name="Jansen H."/>
            <person name="Zahm M."/>
            <person name="Klopp C."/>
            <person name="Cedric C."/>
            <person name="Louis A."/>
            <person name="Berthelot C."/>
            <person name="Parey E."/>
            <person name="Roest Crollius H."/>
            <person name="Montfort J."/>
            <person name="Robinson-Rechavi M."/>
            <person name="Bucao C."/>
            <person name="Bouchez O."/>
            <person name="Gislard M."/>
            <person name="Lluch J."/>
            <person name="Milhes M."/>
            <person name="Lampietro C."/>
            <person name="Lopez Roques C."/>
            <person name="Donnadieu C."/>
            <person name="Braasch I."/>
            <person name="Desvignes T."/>
            <person name="Postlethwait J."/>
            <person name="Bobe J."/>
            <person name="Guiguen Y."/>
            <person name="Dirks R."/>
        </authorList>
    </citation>
    <scope>NUCLEOTIDE SEQUENCE</scope>
    <source>
        <strain evidence="16">Tag_6206</strain>
        <tissue evidence="16">Liver</tissue>
    </source>
</reference>
<feature type="transmembrane region" description="Helical" evidence="11">
    <location>
        <begin position="428"/>
        <end position="450"/>
    </location>
</feature>
<feature type="domain" description="Cytochrome b561" evidence="14">
    <location>
        <begin position="315"/>
        <end position="520"/>
    </location>
</feature>